<dbReference type="Gene3D" id="1.10.260.40">
    <property type="entry name" value="lambda repressor-like DNA-binding domains"/>
    <property type="match status" value="1"/>
</dbReference>
<evidence type="ECO:0000313" key="4">
    <source>
        <dbReference type="Proteomes" id="UP000240419"/>
    </source>
</evidence>
<evidence type="ECO:0000313" key="3">
    <source>
        <dbReference type="EMBL" id="PSK00785.1"/>
    </source>
</evidence>
<comment type="caution">
    <text evidence="3">The sequence shown here is derived from an EMBL/GenBank/DDBJ whole genome shotgun (WGS) entry which is preliminary data.</text>
</comment>
<dbReference type="CDD" id="cd00093">
    <property type="entry name" value="HTH_XRE"/>
    <property type="match status" value="1"/>
</dbReference>
<dbReference type="InterPro" id="IPR010982">
    <property type="entry name" value="Lambda_DNA-bd_dom_sf"/>
</dbReference>
<keyword evidence="4" id="KW-1185">Reference proteome</keyword>
<keyword evidence="1" id="KW-0238">DNA-binding</keyword>
<organism evidence="3 4">
    <name type="scientific">Brevibacillus fortis</name>
    <dbReference type="NCBI Taxonomy" id="2126352"/>
    <lineage>
        <taxon>Bacteria</taxon>
        <taxon>Bacillati</taxon>
        <taxon>Bacillota</taxon>
        <taxon>Bacilli</taxon>
        <taxon>Bacillales</taxon>
        <taxon>Paenibacillaceae</taxon>
        <taxon>Brevibacillus</taxon>
    </lineage>
</organism>
<dbReference type="GO" id="GO:0003677">
    <property type="term" value="F:DNA binding"/>
    <property type="evidence" value="ECO:0007669"/>
    <property type="project" value="UniProtKB-KW"/>
</dbReference>
<dbReference type="Proteomes" id="UP000240419">
    <property type="component" value="Unassembled WGS sequence"/>
</dbReference>
<dbReference type="SMART" id="SM00530">
    <property type="entry name" value="HTH_XRE"/>
    <property type="match status" value="1"/>
</dbReference>
<dbReference type="Pfam" id="PF01381">
    <property type="entry name" value="HTH_3"/>
    <property type="match status" value="1"/>
</dbReference>
<reference evidence="3 4" key="1">
    <citation type="submission" date="2018-03" db="EMBL/GenBank/DDBJ databases">
        <title>Brevisbacillus phylogenomics.</title>
        <authorList>
            <person name="Dunlap C."/>
        </authorList>
    </citation>
    <scope>NUCLEOTIDE SEQUENCE [LARGE SCALE GENOMIC DNA]</scope>
    <source>
        <strain evidence="3 4">NRRL NRS-1210</strain>
    </source>
</reference>
<proteinExistence type="predicted"/>
<dbReference type="EMBL" id="PXZM01000002">
    <property type="protein sequence ID" value="PSK00785.1"/>
    <property type="molecule type" value="Genomic_DNA"/>
</dbReference>
<feature type="domain" description="HTH cro/C1-type" evidence="2">
    <location>
        <begin position="22"/>
        <end position="77"/>
    </location>
</feature>
<dbReference type="PANTHER" id="PTHR46558">
    <property type="entry name" value="TRACRIPTIONAL REGULATORY PROTEIN-RELATED-RELATED"/>
    <property type="match status" value="1"/>
</dbReference>
<sequence length="132" mass="15306">MLEWNCQNDKGGLTMSIIGQRIKWLREQKQWSQLQLAEKLGIHNTVLSRIESGEKKGVDFHLISKVADLFEVSTDFLHGRTEELSWQRGSVRETPATFLDVDGLSEDELVEVKRHIEFLKWKALQEKNEDPS</sequence>
<dbReference type="SUPFAM" id="SSF47413">
    <property type="entry name" value="lambda repressor-like DNA-binding domains"/>
    <property type="match status" value="1"/>
</dbReference>
<dbReference type="AlphaFoldDB" id="A0A2P7VNL8"/>
<dbReference type="OrthoDB" id="8115576at2"/>
<gene>
    <name evidence="3" type="ORF">C7R93_01695</name>
</gene>
<dbReference type="InterPro" id="IPR001387">
    <property type="entry name" value="Cro/C1-type_HTH"/>
</dbReference>
<dbReference type="PROSITE" id="PS50943">
    <property type="entry name" value="HTH_CROC1"/>
    <property type="match status" value="1"/>
</dbReference>
<accession>A0A2P7VNL8</accession>
<evidence type="ECO:0000259" key="2">
    <source>
        <dbReference type="PROSITE" id="PS50943"/>
    </source>
</evidence>
<protein>
    <submittedName>
        <fullName evidence="3">Transcriptional regulator</fullName>
    </submittedName>
</protein>
<dbReference type="PANTHER" id="PTHR46558:SF11">
    <property type="entry name" value="HTH-TYPE TRANSCRIPTIONAL REGULATOR XRE"/>
    <property type="match status" value="1"/>
</dbReference>
<name>A0A2P7VNL8_9BACL</name>
<evidence type="ECO:0000256" key="1">
    <source>
        <dbReference type="ARBA" id="ARBA00023125"/>
    </source>
</evidence>